<organism evidence="1">
    <name type="scientific">marine sediment metagenome</name>
    <dbReference type="NCBI Taxonomy" id="412755"/>
    <lineage>
        <taxon>unclassified sequences</taxon>
        <taxon>metagenomes</taxon>
        <taxon>ecological metagenomes</taxon>
    </lineage>
</organism>
<feature type="non-terminal residue" evidence="1">
    <location>
        <position position="1"/>
    </location>
</feature>
<gene>
    <name evidence="1" type="ORF">LCGC14_2535710</name>
</gene>
<dbReference type="AlphaFoldDB" id="A0A0F9DKA6"/>
<sequence>PEEVLDAFETNYRDARALRGQQAMDFLIYHQEIRRKRAKMWKHWLIAGVVVTRRDIIANEVIYEVLNPLHVDFDKSEDTEFIEDGDWAAVRKLSTRANIIDTYYEDLTPDQIDQIERPKHSSGAFLDYQESYTVDNKDSKVEVISVYWKAQRKIGIVTYIDEEGSFQEKEVSGTYVIDKEAGESVEWFWVNEVWEGTRIDEDIYVKMRVYPVQRENMDNLSICKLPINGRKYSDLNSPNVSILLLGVPYQLQYNIYKLRLETAIAKSKDVIAQLDISMIPAEWDMDKFMYYLDATGIAWTNFAQEGAKPNPQHQSVMDLSIKTIGDFTVLLESIKAEWEELAGVSRQRQGQISQYDGRDTTQQAIVQSAMITEDLFAKFAELEERDLQALIDLSRMAWINGKKGMYLASDMSEEILNIDGIEHMDAEYGIFVTDAAREQEKMEVLKNLIQPFVQNGAPMLTIIDMIEARNFVSLKGKIEKAERSLE</sequence>
<name>A0A0F9DKA6_9ZZZZ</name>
<protein>
    <submittedName>
        <fullName evidence="1">Uncharacterized protein</fullName>
    </submittedName>
</protein>
<dbReference type="EMBL" id="LAZR01041255">
    <property type="protein sequence ID" value="KKL12443.1"/>
    <property type="molecule type" value="Genomic_DNA"/>
</dbReference>
<comment type="caution">
    <text evidence="1">The sequence shown here is derived from an EMBL/GenBank/DDBJ whole genome shotgun (WGS) entry which is preliminary data.</text>
</comment>
<accession>A0A0F9DKA6</accession>
<evidence type="ECO:0000313" key="1">
    <source>
        <dbReference type="EMBL" id="KKL12443.1"/>
    </source>
</evidence>
<feature type="non-terminal residue" evidence="1">
    <location>
        <position position="486"/>
    </location>
</feature>
<reference evidence="1" key="1">
    <citation type="journal article" date="2015" name="Nature">
        <title>Complex archaea that bridge the gap between prokaryotes and eukaryotes.</title>
        <authorList>
            <person name="Spang A."/>
            <person name="Saw J.H."/>
            <person name="Jorgensen S.L."/>
            <person name="Zaremba-Niedzwiedzka K."/>
            <person name="Martijn J."/>
            <person name="Lind A.E."/>
            <person name="van Eijk R."/>
            <person name="Schleper C."/>
            <person name="Guy L."/>
            <person name="Ettema T.J."/>
        </authorList>
    </citation>
    <scope>NUCLEOTIDE SEQUENCE</scope>
</reference>
<proteinExistence type="predicted"/>